<dbReference type="AlphaFoldDB" id="A0A4Y7PYR1"/>
<reference evidence="1 2" key="1">
    <citation type="submission" date="2018-06" db="EMBL/GenBank/DDBJ databases">
        <title>A transcriptomic atlas of mushroom development highlights an independent origin of complex multicellularity.</title>
        <authorList>
            <consortium name="DOE Joint Genome Institute"/>
            <person name="Krizsan K."/>
            <person name="Almasi E."/>
            <person name="Merenyi Z."/>
            <person name="Sahu N."/>
            <person name="Viragh M."/>
            <person name="Koszo T."/>
            <person name="Mondo S."/>
            <person name="Kiss B."/>
            <person name="Balint B."/>
            <person name="Kues U."/>
            <person name="Barry K."/>
            <person name="Hegedus J.C."/>
            <person name="Henrissat B."/>
            <person name="Johnson J."/>
            <person name="Lipzen A."/>
            <person name="Ohm R."/>
            <person name="Nagy I."/>
            <person name="Pangilinan J."/>
            <person name="Yan J."/>
            <person name="Xiong Y."/>
            <person name="Grigoriev I.V."/>
            <person name="Hibbett D.S."/>
            <person name="Nagy L.G."/>
        </authorList>
    </citation>
    <scope>NUCLEOTIDE SEQUENCE [LARGE SCALE GENOMIC DNA]</scope>
    <source>
        <strain evidence="1 2">SZMC22713</strain>
    </source>
</reference>
<protein>
    <submittedName>
        <fullName evidence="1">Uncharacterized protein</fullName>
    </submittedName>
</protein>
<dbReference type="VEuPathDB" id="FungiDB:BD410DRAFT_791410"/>
<evidence type="ECO:0000313" key="2">
    <source>
        <dbReference type="Proteomes" id="UP000294933"/>
    </source>
</evidence>
<dbReference type="EMBL" id="ML170191">
    <property type="protein sequence ID" value="TDL20032.1"/>
    <property type="molecule type" value="Genomic_DNA"/>
</dbReference>
<accession>A0A4Y7PYR1</accession>
<evidence type="ECO:0000313" key="1">
    <source>
        <dbReference type="EMBL" id="TDL20032.1"/>
    </source>
</evidence>
<keyword evidence="2" id="KW-1185">Reference proteome</keyword>
<dbReference type="Proteomes" id="UP000294933">
    <property type="component" value="Unassembled WGS sequence"/>
</dbReference>
<name>A0A4Y7PYR1_9AGAM</name>
<organism evidence="1 2">
    <name type="scientific">Rickenella mellea</name>
    <dbReference type="NCBI Taxonomy" id="50990"/>
    <lineage>
        <taxon>Eukaryota</taxon>
        <taxon>Fungi</taxon>
        <taxon>Dikarya</taxon>
        <taxon>Basidiomycota</taxon>
        <taxon>Agaricomycotina</taxon>
        <taxon>Agaricomycetes</taxon>
        <taxon>Hymenochaetales</taxon>
        <taxon>Rickenellaceae</taxon>
        <taxon>Rickenella</taxon>
    </lineage>
</organism>
<sequence length="73" mass="7877">MSCLSKSFAPADTHPASQCTTPCYHHCNCITQNSHVLGWTGIYTLRGSLHESASGNLRSSVSDNLPLIRSSDL</sequence>
<gene>
    <name evidence="1" type="ORF">BD410DRAFT_791410</name>
</gene>
<proteinExistence type="predicted"/>